<evidence type="ECO:0000256" key="3">
    <source>
        <dbReference type="ARBA" id="ARBA00023157"/>
    </source>
</evidence>
<dbReference type="SUPFAM" id="SSF52833">
    <property type="entry name" value="Thioredoxin-like"/>
    <property type="match status" value="1"/>
</dbReference>
<evidence type="ECO:0000256" key="4">
    <source>
        <dbReference type="ARBA" id="ARBA00023284"/>
    </source>
</evidence>
<feature type="compositionally biased region" description="Acidic residues" evidence="5">
    <location>
        <begin position="238"/>
        <end position="248"/>
    </location>
</feature>
<dbReference type="PROSITE" id="PS51352">
    <property type="entry name" value="THIOREDOXIN_2"/>
    <property type="match status" value="1"/>
</dbReference>
<dbReference type="PANTHER" id="PTHR42852">
    <property type="entry name" value="THIOL:DISULFIDE INTERCHANGE PROTEIN DSBE"/>
    <property type="match status" value="1"/>
</dbReference>
<dbReference type="Pfam" id="PF00578">
    <property type="entry name" value="AhpC-TSA"/>
    <property type="match status" value="1"/>
</dbReference>
<feature type="region of interest" description="Disordered" evidence="5">
    <location>
        <begin position="206"/>
        <end position="276"/>
    </location>
</feature>
<dbReference type="Proteomes" id="UP001432180">
    <property type="component" value="Chromosome"/>
</dbReference>
<dbReference type="InterPro" id="IPR013766">
    <property type="entry name" value="Thioredoxin_domain"/>
</dbReference>
<reference evidence="7 8" key="1">
    <citation type="journal article" date="2023" name="Microorganisms">
        <title>Thiorhodovibrio frisius and Trv. litoralis spp. nov., Two Novel Members from a Clade of Fastidious Purple Sulfur Bacteria That Exhibit Unique Red-Shifted Light-Harvesting Capabilities.</title>
        <authorList>
            <person name="Methner A."/>
            <person name="Kuzyk S.B."/>
            <person name="Petersen J."/>
            <person name="Bauer S."/>
            <person name="Brinkmann H."/>
            <person name="Sichau K."/>
            <person name="Wanner G."/>
            <person name="Wolf J."/>
            <person name="Neumann-Schaal M."/>
            <person name="Henke P."/>
            <person name="Tank M."/>
            <person name="Sproer C."/>
            <person name="Bunk B."/>
            <person name="Overmann J."/>
        </authorList>
    </citation>
    <scope>NUCLEOTIDE SEQUENCE [LARGE SCALE GENOMIC DNA]</scope>
    <source>
        <strain evidence="7 8">DSM 6702</strain>
    </source>
</reference>
<proteinExistence type="predicted"/>
<feature type="compositionally biased region" description="Basic and acidic residues" evidence="5">
    <location>
        <begin position="265"/>
        <end position="276"/>
    </location>
</feature>
<dbReference type="InterPro" id="IPR050553">
    <property type="entry name" value="Thioredoxin_ResA/DsbE_sf"/>
</dbReference>
<dbReference type="EMBL" id="CP121472">
    <property type="protein sequence ID" value="WPL17244.1"/>
    <property type="molecule type" value="Genomic_DNA"/>
</dbReference>
<keyword evidence="8" id="KW-1185">Reference proteome</keyword>
<dbReference type="PANTHER" id="PTHR42852:SF6">
    <property type="entry name" value="THIOL:DISULFIDE INTERCHANGE PROTEIN DSBE"/>
    <property type="match status" value="1"/>
</dbReference>
<dbReference type="InterPro" id="IPR036249">
    <property type="entry name" value="Thioredoxin-like_sf"/>
</dbReference>
<evidence type="ECO:0000256" key="1">
    <source>
        <dbReference type="ARBA" id="ARBA00004196"/>
    </source>
</evidence>
<organism evidence="7 8">
    <name type="scientific">Thiorhodovibrio winogradskyi</name>
    <dbReference type="NCBI Taxonomy" id="77007"/>
    <lineage>
        <taxon>Bacteria</taxon>
        <taxon>Pseudomonadati</taxon>
        <taxon>Pseudomonadota</taxon>
        <taxon>Gammaproteobacteria</taxon>
        <taxon>Chromatiales</taxon>
        <taxon>Chromatiaceae</taxon>
        <taxon>Thiorhodovibrio</taxon>
    </lineage>
</organism>
<evidence type="ECO:0000256" key="2">
    <source>
        <dbReference type="ARBA" id="ARBA00022748"/>
    </source>
</evidence>
<keyword evidence="3" id="KW-1015">Disulfide bond</keyword>
<keyword evidence="4" id="KW-0676">Redox-active center</keyword>
<dbReference type="Gene3D" id="3.40.30.10">
    <property type="entry name" value="Glutaredoxin"/>
    <property type="match status" value="1"/>
</dbReference>
<gene>
    <name evidence="7" type="primary">resA</name>
    <name evidence="7" type="ORF">Thiowin_02240</name>
</gene>
<dbReference type="CDD" id="cd02966">
    <property type="entry name" value="TlpA_like_family"/>
    <property type="match status" value="1"/>
</dbReference>
<evidence type="ECO:0000313" key="7">
    <source>
        <dbReference type="EMBL" id="WPL17244.1"/>
    </source>
</evidence>
<evidence type="ECO:0000259" key="6">
    <source>
        <dbReference type="PROSITE" id="PS51352"/>
    </source>
</evidence>
<evidence type="ECO:0000256" key="5">
    <source>
        <dbReference type="SAM" id="MobiDB-lite"/>
    </source>
</evidence>
<dbReference type="InterPro" id="IPR000866">
    <property type="entry name" value="AhpC/TSA"/>
</dbReference>
<evidence type="ECO:0000313" key="8">
    <source>
        <dbReference type="Proteomes" id="UP001432180"/>
    </source>
</evidence>
<dbReference type="PROSITE" id="PS00194">
    <property type="entry name" value="THIOREDOXIN_1"/>
    <property type="match status" value="1"/>
</dbReference>
<keyword evidence="2" id="KW-0201">Cytochrome c-type biogenesis</keyword>
<comment type="subcellular location">
    <subcellularLocation>
        <location evidence="1">Cell envelope</location>
    </subcellularLocation>
</comment>
<protein>
    <submittedName>
        <fullName evidence="7">Thiol-disulfide oxidoreductase ResA</fullName>
    </submittedName>
</protein>
<dbReference type="InterPro" id="IPR017937">
    <property type="entry name" value="Thioredoxin_CS"/>
</dbReference>
<name>A0ABZ0S9P5_9GAMM</name>
<sequence>MTFKTLACYFHVRWISSAPSVRSFGLEPGPALTRLGWLMSALLVMIPLTALARGDLLDPMPEAPLAPAFELQTPDGARVALADLRGEIVLVNFWATWCPPCRAEMPAMERAWQELRDKGVRFLAINVDEDGGTVADFAKSLGVSFPLLLDPGGKVTQAWPLRGLPTTFVVDADGRLRLIALGEREWDEQPIMRQILSLAAGFTDDTERHEAGPTDAGPTDAGPTEVGPNKPGPGDALPDPESEPEPDIDSGRPGDPMPGVGPVEDAVRDSHGLADR</sequence>
<feature type="domain" description="Thioredoxin" evidence="6">
    <location>
        <begin position="60"/>
        <end position="200"/>
    </location>
</feature>
<accession>A0ABZ0S9P5</accession>